<evidence type="ECO:0000256" key="1">
    <source>
        <dbReference type="ARBA" id="ARBA00022729"/>
    </source>
</evidence>
<keyword evidence="5" id="KW-0812">Transmembrane</keyword>
<dbReference type="Pfam" id="PF07679">
    <property type="entry name" value="I-set"/>
    <property type="match status" value="1"/>
</dbReference>
<dbReference type="Pfam" id="PF13927">
    <property type="entry name" value="Ig_3"/>
    <property type="match status" value="1"/>
</dbReference>
<protein>
    <recommendedName>
        <fullName evidence="7">Ig-like domain-containing protein</fullName>
    </recommendedName>
</protein>
<evidence type="ECO:0000259" key="7">
    <source>
        <dbReference type="PROSITE" id="PS50835"/>
    </source>
</evidence>
<dbReference type="Proteomes" id="UP001634394">
    <property type="component" value="Unassembled WGS sequence"/>
</dbReference>
<evidence type="ECO:0000256" key="4">
    <source>
        <dbReference type="ARBA" id="ARBA00023319"/>
    </source>
</evidence>
<dbReference type="EMBL" id="JBJQND010000009">
    <property type="protein sequence ID" value="KAL3867068.1"/>
    <property type="molecule type" value="Genomic_DNA"/>
</dbReference>
<dbReference type="InterPro" id="IPR052598">
    <property type="entry name" value="IgSF_CEA-related"/>
</dbReference>
<dbReference type="PANTHER" id="PTHR44337">
    <property type="entry name" value="CARCINOEMBRYONIC ANTIGEN-RELATED CELL ADHESION MOLECULE 8"/>
    <property type="match status" value="1"/>
</dbReference>
<evidence type="ECO:0000256" key="6">
    <source>
        <dbReference type="SAM" id="SignalP"/>
    </source>
</evidence>
<dbReference type="SMART" id="SM00408">
    <property type="entry name" value="IGc2"/>
    <property type="match status" value="2"/>
</dbReference>
<feature type="signal peptide" evidence="6">
    <location>
        <begin position="1"/>
        <end position="20"/>
    </location>
</feature>
<dbReference type="InterPro" id="IPR013098">
    <property type="entry name" value="Ig_I-set"/>
</dbReference>
<evidence type="ECO:0000313" key="8">
    <source>
        <dbReference type="EMBL" id="KAL3867068.1"/>
    </source>
</evidence>
<feature type="chain" id="PRO_5044758002" description="Ig-like domain-containing protein" evidence="6">
    <location>
        <begin position="21"/>
        <end position="350"/>
    </location>
</feature>
<dbReference type="PROSITE" id="PS50835">
    <property type="entry name" value="IG_LIKE"/>
    <property type="match status" value="3"/>
</dbReference>
<gene>
    <name evidence="8" type="ORF">ACJMK2_044301</name>
</gene>
<organism evidence="8 9">
    <name type="scientific">Sinanodonta woodiana</name>
    <name type="common">Chinese pond mussel</name>
    <name type="synonym">Anodonta woodiana</name>
    <dbReference type="NCBI Taxonomy" id="1069815"/>
    <lineage>
        <taxon>Eukaryota</taxon>
        <taxon>Metazoa</taxon>
        <taxon>Spiralia</taxon>
        <taxon>Lophotrochozoa</taxon>
        <taxon>Mollusca</taxon>
        <taxon>Bivalvia</taxon>
        <taxon>Autobranchia</taxon>
        <taxon>Heteroconchia</taxon>
        <taxon>Palaeoheterodonta</taxon>
        <taxon>Unionida</taxon>
        <taxon>Unionoidea</taxon>
        <taxon>Unionidae</taxon>
        <taxon>Unioninae</taxon>
        <taxon>Sinanodonta</taxon>
    </lineage>
</organism>
<evidence type="ECO:0000313" key="9">
    <source>
        <dbReference type="Proteomes" id="UP001634394"/>
    </source>
</evidence>
<dbReference type="Gene3D" id="2.60.40.10">
    <property type="entry name" value="Immunoglobulins"/>
    <property type="match status" value="2"/>
</dbReference>
<dbReference type="InterPro" id="IPR003599">
    <property type="entry name" value="Ig_sub"/>
</dbReference>
<keyword evidence="2" id="KW-1015">Disulfide bond</keyword>
<dbReference type="SUPFAM" id="SSF48726">
    <property type="entry name" value="Immunoglobulin"/>
    <property type="match status" value="2"/>
</dbReference>
<keyword evidence="4" id="KW-0393">Immunoglobulin domain</keyword>
<keyword evidence="5" id="KW-1133">Transmembrane helix</keyword>
<reference evidence="8 9" key="1">
    <citation type="submission" date="2024-11" db="EMBL/GenBank/DDBJ databases">
        <title>Chromosome-level genome assembly of the freshwater bivalve Anodonta woodiana.</title>
        <authorList>
            <person name="Chen X."/>
        </authorList>
    </citation>
    <scope>NUCLEOTIDE SEQUENCE [LARGE SCALE GENOMIC DNA]</scope>
    <source>
        <strain evidence="8">MN2024</strain>
        <tissue evidence="8">Gills</tissue>
    </source>
</reference>
<evidence type="ECO:0000256" key="5">
    <source>
        <dbReference type="SAM" id="Phobius"/>
    </source>
</evidence>
<proteinExistence type="predicted"/>
<keyword evidence="9" id="KW-1185">Reference proteome</keyword>
<keyword evidence="1 6" id="KW-0732">Signal</keyword>
<keyword evidence="3" id="KW-0325">Glycoprotein</keyword>
<feature type="domain" description="Ig-like" evidence="7">
    <location>
        <begin position="28"/>
        <end position="104"/>
    </location>
</feature>
<dbReference type="SMART" id="SM00409">
    <property type="entry name" value="IG"/>
    <property type="match status" value="3"/>
</dbReference>
<dbReference type="AlphaFoldDB" id="A0ABD3W2I8"/>
<dbReference type="InterPro" id="IPR003598">
    <property type="entry name" value="Ig_sub2"/>
</dbReference>
<accession>A0ABD3W2I8</accession>
<sequence length="350" mass="39020">MNAIHCYCLISLLFYRFVSSEARVFFVPEKIMQILAEGEPINVTCIYQSDAIPSEDVQIKRNRQNLKGFEFTRKGSTSAPWNRTTTGLKANASCADDGHYTCSILKEKIEQNIYIIRVVHSSSNLSHLGGDAFLQCAAQGCSGDNHLIQEVSWSHGGKKLMTDEKYDIIQNGSLVIKNADYSDLGPYQCKIVVYHDEDDTDKLIFPIFSVSLQGPPKVTIEGNKDIYVCENHPVRVLCKTEGFPKPDVVWHARLENASEESPPLPDGNELYIETFKSIHEGNYTCIANSFMFTQIEVQESVRMFLDGKGHCGPAKEGSKLPIIIDVAVFGALLIIIGGIVVWAVFRSKES</sequence>
<feature type="domain" description="Ig-like" evidence="7">
    <location>
        <begin position="216"/>
        <end position="302"/>
    </location>
</feature>
<dbReference type="InterPro" id="IPR036179">
    <property type="entry name" value="Ig-like_dom_sf"/>
</dbReference>
<evidence type="ECO:0000256" key="2">
    <source>
        <dbReference type="ARBA" id="ARBA00023157"/>
    </source>
</evidence>
<comment type="caution">
    <text evidence="8">The sequence shown here is derived from an EMBL/GenBank/DDBJ whole genome shotgun (WGS) entry which is preliminary data.</text>
</comment>
<dbReference type="InterPro" id="IPR007110">
    <property type="entry name" value="Ig-like_dom"/>
</dbReference>
<feature type="domain" description="Ig-like" evidence="7">
    <location>
        <begin position="129"/>
        <end position="191"/>
    </location>
</feature>
<dbReference type="PANTHER" id="PTHR44337:SF20">
    <property type="entry name" value="CARCINOEMBRYONIC ANTIGEN-RELATED CELL ADHESION MOLECULE 5-RELATED"/>
    <property type="match status" value="1"/>
</dbReference>
<keyword evidence="5" id="KW-0472">Membrane</keyword>
<feature type="transmembrane region" description="Helical" evidence="5">
    <location>
        <begin position="322"/>
        <end position="345"/>
    </location>
</feature>
<name>A0ABD3W2I8_SINWO</name>
<dbReference type="InterPro" id="IPR013783">
    <property type="entry name" value="Ig-like_fold"/>
</dbReference>
<evidence type="ECO:0000256" key="3">
    <source>
        <dbReference type="ARBA" id="ARBA00023180"/>
    </source>
</evidence>